<name>A0A2T3JCK2_9GAMM</name>
<sequence length="212" mass="24571">MDWGLVARILLAIVGIFTAAKVLYDIRIGKKSNLREEYKFAKEFLDDTDKSKLHPFTLGKGYQAIAGTDAVNAKEIEYILSLENPIQCLKDFILSKQLFERLETEGDFNLVFKKKYQSSFSRWWRKKLYFSLYFALAFTAISPVILPKALGLEFVDIFLPLFFTVPCFGFYAWMALEVFGKLNRAEHLASSQKQYYQRIVFDTSRFEQGNAT</sequence>
<feature type="transmembrane region" description="Helical" evidence="1">
    <location>
        <begin position="157"/>
        <end position="176"/>
    </location>
</feature>
<dbReference type="RefSeq" id="WP_107243971.1">
    <property type="nucleotide sequence ID" value="NZ_PYMJ01000020.1"/>
</dbReference>
<feature type="transmembrane region" description="Helical" evidence="1">
    <location>
        <begin position="6"/>
        <end position="24"/>
    </location>
</feature>
<protein>
    <submittedName>
        <fullName evidence="2">Uncharacterized protein</fullName>
    </submittedName>
</protein>
<gene>
    <name evidence="2" type="ORF">C9J12_18025</name>
</gene>
<organism evidence="2 3">
    <name type="scientific">Photobacterium frigidiphilum</name>
    <dbReference type="NCBI Taxonomy" id="264736"/>
    <lineage>
        <taxon>Bacteria</taxon>
        <taxon>Pseudomonadati</taxon>
        <taxon>Pseudomonadota</taxon>
        <taxon>Gammaproteobacteria</taxon>
        <taxon>Vibrionales</taxon>
        <taxon>Vibrionaceae</taxon>
        <taxon>Photobacterium</taxon>
    </lineage>
</organism>
<keyword evidence="1" id="KW-1133">Transmembrane helix</keyword>
<keyword evidence="3" id="KW-1185">Reference proteome</keyword>
<dbReference type="Proteomes" id="UP000240987">
    <property type="component" value="Unassembled WGS sequence"/>
</dbReference>
<evidence type="ECO:0000256" key="1">
    <source>
        <dbReference type="SAM" id="Phobius"/>
    </source>
</evidence>
<evidence type="ECO:0000313" key="2">
    <source>
        <dbReference type="EMBL" id="PSU46608.1"/>
    </source>
</evidence>
<reference evidence="2 3" key="1">
    <citation type="submission" date="2018-01" db="EMBL/GenBank/DDBJ databases">
        <title>Whole genome sequencing of Histamine producing bacteria.</title>
        <authorList>
            <person name="Butler K."/>
        </authorList>
    </citation>
    <scope>NUCLEOTIDE SEQUENCE [LARGE SCALE GENOMIC DNA]</scope>
    <source>
        <strain evidence="2 3">JCM 12947</strain>
    </source>
</reference>
<dbReference type="AlphaFoldDB" id="A0A2T3JCK2"/>
<proteinExistence type="predicted"/>
<keyword evidence="1" id="KW-0472">Membrane</keyword>
<keyword evidence="1" id="KW-0812">Transmembrane</keyword>
<feature type="transmembrane region" description="Helical" evidence="1">
    <location>
        <begin position="128"/>
        <end position="145"/>
    </location>
</feature>
<evidence type="ECO:0000313" key="3">
    <source>
        <dbReference type="Proteomes" id="UP000240987"/>
    </source>
</evidence>
<accession>A0A2T3JCK2</accession>
<comment type="caution">
    <text evidence="2">The sequence shown here is derived from an EMBL/GenBank/DDBJ whole genome shotgun (WGS) entry which is preliminary data.</text>
</comment>
<dbReference type="OrthoDB" id="5830077at2"/>
<dbReference type="EMBL" id="PYMJ01000020">
    <property type="protein sequence ID" value="PSU46608.1"/>
    <property type="molecule type" value="Genomic_DNA"/>
</dbReference>